<evidence type="ECO:0000256" key="2">
    <source>
        <dbReference type="ARBA" id="ARBA00023125"/>
    </source>
</evidence>
<dbReference type="SUPFAM" id="SSF46689">
    <property type="entry name" value="Homeodomain-like"/>
    <property type="match status" value="1"/>
</dbReference>
<sequence>MNYKHYHVHPLLRNWIRYFWSYDVYTPEIQTLHIRSFADRYPRLIFQDITSSSFITETNGTTKPICYLSGIDTLPTDTFWDSRFSHFGVSFHPHALHTFFRLDAAQLTDQTPDIQLLEKEEITHLLINSKSHEERVAVLHRYFYEKVTIGKSDPIIEQLFCGNAHGIPDNEIKLAAIAKYHNISERQLQRRFKQSVGISARKFTRLAKFEKSLHALSTACYGDLTRVGYDAGYADQSHFIHDFKLFSGISPSDFLRNQSLGSESASFIYPE</sequence>
<reference evidence="5" key="1">
    <citation type="submission" date="2020-09" db="EMBL/GenBank/DDBJ databases">
        <title>Taishania pollutisoli gen. nov., sp. nov., Isolated from Tetrabromobisphenol A-Contaminated Soil.</title>
        <authorList>
            <person name="Chen Q."/>
        </authorList>
    </citation>
    <scope>NUCLEOTIDE SEQUENCE</scope>
    <source>
        <strain evidence="5">CZZ-1</strain>
    </source>
</reference>
<keyword evidence="6" id="KW-1185">Reference proteome</keyword>
<evidence type="ECO:0000313" key="6">
    <source>
        <dbReference type="Proteomes" id="UP000652681"/>
    </source>
</evidence>
<keyword evidence="1" id="KW-0805">Transcription regulation</keyword>
<evidence type="ECO:0000313" key="5">
    <source>
        <dbReference type="EMBL" id="MBC9811813.1"/>
    </source>
</evidence>
<dbReference type="RefSeq" id="WP_163490752.1">
    <property type="nucleotide sequence ID" value="NZ_JACVEL010000002.1"/>
</dbReference>
<evidence type="ECO:0000256" key="1">
    <source>
        <dbReference type="ARBA" id="ARBA00023015"/>
    </source>
</evidence>
<dbReference type="PROSITE" id="PS01124">
    <property type="entry name" value="HTH_ARAC_FAMILY_2"/>
    <property type="match status" value="1"/>
</dbReference>
<comment type="caution">
    <text evidence="5">The sequence shown here is derived from an EMBL/GenBank/DDBJ whole genome shotgun (WGS) entry which is preliminary data.</text>
</comment>
<dbReference type="AlphaFoldDB" id="A0A8J6TZ88"/>
<dbReference type="Gene3D" id="1.10.10.60">
    <property type="entry name" value="Homeodomain-like"/>
    <property type="match status" value="1"/>
</dbReference>
<evidence type="ECO:0000256" key="3">
    <source>
        <dbReference type="ARBA" id="ARBA00023163"/>
    </source>
</evidence>
<dbReference type="Proteomes" id="UP000652681">
    <property type="component" value="Unassembled WGS sequence"/>
</dbReference>
<dbReference type="GO" id="GO:0043565">
    <property type="term" value="F:sequence-specific DNA binding"/>
    <property type="evidence" value="ECO:0007669"/>
    <property type="project" value="InterPro"/>
</dbReference>
<dbReference type="EMBL" id="JACVEL010000002">
    <property type="protein sequence ID" value="MBC9811813.1"/>
    <property type="molecule type" value="Genomic_DNA"/>
</dbReference>
<dbReference type="SMART" id="SM00342">
    <property type="entry name" value="HTH_ARAC"/>
    <property type="match status" value="1"/>
</dbReference>
<dbReference type="InterPro" id="IPR018060">
    <property type="entry name" value="HTH_AraC"/>
</dbReference>
<dbReference type="GO" id="GO:0003700">
    <property type="term" value="F:DNA-binding transcription factor activity"/>
    <property type="evidence" value="ECO:0007669"/>
    <property type="project" value="InterPro"/>
</dbReference>
<accession>A0A8J6TZ88</accession>
<keyword evidence="2" id="KW-0238">DNA-binding</keyword>
<dbReference type="InterPro" id="IPR009057">
    <property type="entry name" value="Homeodomain-like_sf"/>
</dbReference>
<dbReference type="PANTHER" id="PTHR46796">
    <property type="entry name" value="HTH-TYPE TRANSCRIPTIONAL ACTIVATOR RHAS-RELATED"/>
    <property type="match status" value="1"/>
</dbReference>
<proteinExistence type="predicted"/>
<dbReference type="InterPro" id="IPR050204">
    <property type="entry name" value="AraC_XylS_family_regulators"/>
</dbReference>
<feature type="domain" description="HTH araC/xylS-type" evidence="4">
    <location>
        <begin position="170"/>
        <end position="257"/>
    </location>
</feature>
<dbReference type="Pfam" id="PF12833">
    <property type="entry name" value="HTH_18"/>
    <property type="match status" value="1"/>
</dbReference>
<gene>
    <name evidence="5" type="ORF">H9Y05_04915</name>
</gene>
<organism evidence="5 6">
    <name type="scientific">Taishania pollutisoli</name>
    <dbReference type="NCBI Taxonomy" id="2766479"/>
    <lineage>
        <taxon>Bacteria</taxon>
        <taxon>Pseudomonadati</taxon>
        <taxon>Bacteroidota</taxon>
        <taxon>Flavobacteriia</taxon>
        <taxon>Flavobacteriales</taxon>
        <taxon>Crocinitomicaceae</taxon>
        <taxon>Taishania</taxon>
    </lineage>
</organism>
<dbReference type="InterPro" id="IPR046532">
    <property type="entry name" value="DUF6597"/>
</dbReference>
<keyword evidence="3" id="KW-0804">Transcription</keyword>
<name>A0A8J6TZ88_9FLAO</name>
<dbReference type="Pfam" id="PF20240">
    <property type="entry name" value="DUF6597"/>
    <property type="match status" value="1"/>
</dbReference>
<dbReference type="PANTHER" id="PTHR46796:SF13">
    <property type="entry name" value="HTH-TYPE TRANSCRIPTIONAL ACTIVATOR RHAS"/>
    <property type="match status" value="1"/>
</dbReference>
<protein>
    <submittedName>
        <fullName evidence="5">AraC family transcriptional regulator</fullName>
    </submittedName>
</protein>
<evidence type="ECO:0000259" key="4">
    <source>
        <dbReference type="PROSITE" id="PS01124"/>
    </source>
</evidence>